<feature type="compositionally biased region" description="Low complexity" evidence="1">
    <location>
        <begin position="46"/>
        <end position="56"/>
    </location>
</feature>
<name>C7TY42_SCHJA</name>
<organism evidence="3">
    <name type="scientific">Schistosoma japonicum</name>
    <name type="common">Blood fluke</name>
    <dbReference type="NCBI Taxonomy" id="6182"/>
    <lineage>
        <taxon>Eukaryota</taxon>
        <taxon>Metazoa</taxon>
        <taxon>Spiralia</taxon>
        <taxon>Lophotrochozoa</taxon>
        <taxon>Platyhelminthes</taxon>
        <taxon>Trematoda</taxon>
        <taxon>Digenea</taxon>
        <taxon>Strigeidida</taxon>
        <taxon>Schistosomatoidea</taxon>
        <taxon>Schistosomatidae</taxon>
        <taxon>Schistosoma</taxon>
    </lineage>
</organism>
<feature type="signal peptide" evidence="2">
    <location>
        <begin position="1"/>
        <end position="17"/>
    </location>
</feature>
<feature type="compositionally biased region" description="Acidic residues" evidence="1">
    <location>
        <begin position="35"/>
        <end position="44"/>
    </location>
</feature>
<evidence type="ECO:0000256" key="1">
    <source>
        <dbReference type="SAM" id="MobiDB-lite"/>
    </source>
</evidence>
<protein>
    <submittedName>
        <fullName evidence="3">Hypotheticial protein</fullName>
    </submittedName>
</protein>
<reference evidence="3" key="1">
    <citation type="journal article" date="2009" name="Nature">
        <title>The Schistosoma japonicum genome reveals features of host-parasite interplay.</title>
        <authorList>
            <person name="Liu F."/>
            <person name="Zhou Y."/>
            <person name="Wang Z.Q."/>
            <person name="Lu G."/>
            <person name="Zheng H."/>
            <person name="Brindley P.J."/>
            <person name="McManus D.P."/>
            <person name="Blair D."/>
            <person name="Zhang Q.H."/>
            <person name="Zhong Y."/>
            <person name="Wang S."/>
            <person name="Han Z.G."/>
            <person name="Chen Z."/>
        </authorList>
    </citation>
    <scope>NUCLEOTIDE SEQUENCE</scope>
    <source>
        <strain evidence="3">Anhui</strain>
    </source>
</reference>
<feature type="chain" id="PRO_5007648813" evidence="2">
    <location>
        <begin position="18"/>
        <end position="110"/>
    </location>
</feature>
<evidence type="ECO:0000313" key="3">
    <source>
        <dbReference type="EMBL" id="CAX82518.1"/>
    </source>
</evidence>
<reference evidence="3" key="2">
    <citation type="submission" date="2009-03" db="EMBL/GenBank/DDBJ databases">
        <authorList>
            <person name="Gang L."/>
        </authorList>
    </citation>
    <scope>NUCLEOTIDE SEQUENCE</scope>
    <source>
        <strain evidence="3">Anhui</strain>
    </source>
</reference>
<dbReference type="EMBL" id="FN326858">
    <property type="protein sequence ID" value="CAX82582.1"/>
    <property type="molecule type" value="mRNA"/>
</dbReference>
<sequence>MLMKVIVMLCFVQYMICQEVTEMMTSESSNMTMDDSNESADITDESSNSTDTAGDNDNADGDDGSDDDVVYVKSLRKMLEVILNSLGDLLSNSTFVKTKVNKTMTNNIFF</sequence>
<keyword evidence="2" id="KW-0732">Signal</keyword>
<accession>C7TY42</accession>
<evidence type="ECO:0000256" key="2">
    <source>
        <dbReference type="SAM" id="SignalP"/>
    </source>
</evidence>
<feature type="compositionally biased region" description="Low complexity" evidence="1">
    <location>
        <begin position="25"/>
        <end position="34"/>
    </location>
</feature>
<dbReference type="EMBL" id="FN326794">
    <property type="protein sequence ID" value="CAX82518.1"/>
    <property type="molecule type" value="mRNA"/>
</dbReference>
<proteinExistence type="evidence at transcript level"/>
<feature type="region of interest" description="Disordered" evidence="1">
    <location>
        <begin position="25"/>
        <end position="65"/>
    </location>
</feature>
<dbReference type="AlphaFoldDB" id="C7TY42"/>